<keyword evidence="3" id="KW-1185">Reference proteome</keyword>
<name>A0A9R1V9K9_LACSA</name>
<dbReference type="PANTHER" id="PTHR37226:SF4">
    <property type="entry name" value="GOLGIN FAMILY A PROTEIN"/>
    <property type="match status" value="1"/>
</dbReference>
<evidence type="ECO:0000313" key="2">
    <source>
        <dbReference type="EMBL" id="KAJ0200922.1"/>
    </source>
</evidence>
<organism evidence="2 3">
    <name type="scientific">Lactuca sativa</name>
    <name type="common">Garden lettuce</name>
    <dbReference type="NCBI Taxonomy" id="4236"/>
    <lineage>
        <taxon>Eukaryota</taxon>
        <taxon>Viridiplantae</taxon>
        <taxon>Streptophyta</taxon>
        <taxon>Embryophyta</taxon>
        <taxon>Tracheophyta</taxon>
        <taxon>Spermatophyta</taxon>
        <taxon>Magnoliopsida</taxon>
        <taxon>eudicotyledons</taxon>
        <taxon>Gunneridae</taxon>
        <taxon>Pentapetalae</taxon>
        <taxon>asterids</taxon>
        <taxon>campanulids</taxon>
        <taxon>Asterales</taxon>
        <taxon>Asteraceae</taxon>
        <taxon>Cichorioideae</taxon>
        <taxon>Cichorieae</taxon>
        <taxon>Lactucinae</taxon>
        <taxon>Lactuca</taxon>
    </lineage>
</organism>
<protein>
    <submittedName>
        <fullName evidence="2">Uncharacterized protein</fullName>
    </submittedName>
</protein>
<dbReference type="AlphaFoldDB" id="A0A9R1V9K9"/>
<dbReference type="EMBL" id="NBSK02000006">
    <property type="protein sequence ID" value="KAJ0200922.1"/>
    <property type="molecule type" value="Genomic_DNA"/>
</dbReference>
<gene>
    <name evidence="2" type="ORF">LSAT_V11C600323010</name>
</gene>
<accession>A0A9R1V9K9</accession>
<feature type="coiled-coil region" evidence="1">
    <location>
        <begin position="162"/>
        <end position="203"/>
    </location>
</feature>
<dbReference type="PANTHER" id="PTHR37226">
    <property type="entry name" value="GOLGIN FAMILY A PROTEIN"/>
    <property type="match status" value="1"/>
</dbReference>
<evidence type="ECO:0000313" key="3">
    <source>
        <dbReference type="Proteomes" id="UP000235145"/>
    </source>
</evidence>
<dbReference type="Gramene" id="rna-gnl|WGS:NBSK|LSAT_6X67840_mrna">
    <property type="protein sequence ID" value="cds-PLY82909.1"/>
    <property type="gene ID" value="gene-LSAT_6X67840"/>
</dbReference>
<proteinExistence type="predicted"/>
<dbReference type="OrthoDB" id="1869333at2759"/>
<reference evidence="2 3" key="1">
    <citation type="journal article" date="2017" name="Nat. Commun.">
        <title>Genome assembly with in vitro proximity ligation data and whole-genome triplication in lettuce.</title>
        <authorList>
            <person name="Reyes-Chin-Wo S."/>
            <person name="Wang Z."/>
            <person name="Yang X."/>
            <person name="Kozik A."/>
            <person name="Arikit S."/>
            <person name="Song C."/>
            <person name="Xia L."/>
            <person name="Froenicke L."/>
            <person name="Lavelle D.O."/>
            <person name="Truco M.J."/>
            <person name="Xia R."/>
            <person name="Zhu S."/>
            <person name="Xu C."/>
            <person name="Xu H."/>
            <person name="Xu X."/>
            <person name="Cox K."/>
            <person name="Korf I."/>
            <person name="Meyers B.C."/>
            <person name="Michelmore R.W."/>
        </authorList>
    </citation>
    <scope>NUCLEOTIDE SEQUENCE [LARGE SCALE GENOMIC DNA]</scope>
    <source>
        <strain evidence="3">cv. Salinas</strain>
        <tissue evidence="2">Seedlings</tissue>
    </source>
</reference>
<comment type="caution">
    <text evidence="2">The sequence shown here is derived from an EMBL/GenBank/DDBJ whole genome shotgun (WGS) entry which is preliminary data.</text>
</comment>
<sequence length="229" mass="27760">MGGVQTKGGHHANNGCEVRILREKTKLLQQKLEEVISLRGTENEVYEQEMMVHALKESEWKQERKWLQREVKRLKKVMEEKEEKHRRRETVMMEKKSEKMALQELQTDMVLEQMKEERERRDEAVEKWKRLYLAIKIELDNLINTTHQGKTTSWREDDDYLIHELQKELRAKEETIELLQAHIASIEQEESRRERELDILRQSLRIMNHRKKPKHISKEIYNTKIKLKV</sequence>
<dbReference type="Proteomes" id="UP000235145">
    <property type="component" value="Unassembled WGS sequence"/>
</dbReference>
<evidence type="ECO:0000256" key="1">
    <source>
        <dbReference type="SAM" id="Coils"/>
    </source>
</evidence>
<keyword evidence="1" id="KW-0175">Coiled coil</keyword>